<dbReference type="GO" id="GO:0015031">
    <property type="term" value="P:protein transport"/>
    <property type="evidence" value="ECO:0007669"/>
    <property type="project" value="UniProtKB-KW"/>
</dbReference>
<keyword evidence="4" id="KW-0653">Protein transport</keyword>
<keyword evidence="10" id="KW-1185">Reference proteome</keyword>
<dbReference type="GO" id="GO:0016020">
    <property type="term" value="C:membrane"/>
    <property type="evidence" value="ECO:0007669"/>
    <property type="project" value="UniProtKB-ARBA"/>
</dbReference>
<proteinExistence type="predicted"/>
<protein>
    <submittedName>
        <fullName evidence="9">Sec-independent translocation protein mttA/Hcf106</fullName>
    </submittedName>
</protein>
<dbReference type="InterPro" id="IPR003369">
    <property type="entry name" value="TatA/B/E"/>
</dbReference>
<dbReference type="Gene3D" id="1.20.5.3310">
    <property type="match status" value="1"/>
</dbReference>
<evidence type="ECO:0000256" key="5">
    <source>
        <dbReference type="ARBA" id="ARBA00022989"/>
    </source>
</evidence>
<sequence>MMGNISDTLILVIIAILLLAGEKDVVSTARNIGKTIEEFKRRQNEFKNELLRELDETTDVHRSIVKDMTYDDNYEYVRSPPQTSNEKIKELEEQINKLKSEVERLKKGDGKN</sequence>
<keyword evidence="6" id="KW-0811">Translocation</keyword>
<evidence type="ECO:0000256" key="4">
    <source>
        <dbReference type="ARBA" id="ARBA00022927"/>
    </source>
</evidence>
<gene>
    <name evidence="9" type="ordered locus">Ahos_0242</name>
</gene>
<keyword evidence="8" id="KW-0175">Coiled coil</keyword>
<keyword evidence="3" id="KW-0812">Transmembrane</keyword>
<evidence type="ECO:0000313" key="9">
    <source>
        <dbReference type="EMBL" id="AEE93134.1"/>
    </source>
</evidence>
<evidence type="ECO:0000313" key="10">
    <source>
        <dbReference type="Proteomes" id="UP000008458"/>
    </source>
</evidence>
<keyword evidence="5" id="KW-1133">Transmembrane helix</keyword>
<evidence type="ECO:0000256" key="7">
    <source>
        <dbReference type="ARBA" id="ARBA00023136"/>
    </source>
</evidence>
<dbReference type="Pfam" id="PF02416">
    <property type="entry name" value="TatA_B_E"/>
    <property type="match status" value="1"/>
</dbReference>
<evidence type="ECO:0000256" key="2">
    <source>
        <dbReference type="ARBA" id="ARBA00022448"/>
    </source>
</evidence>
<dbReference type="EMBL" id="CP002535">
    <property type="protein sequence ID" value="AEE93134.1"/>
    <property type="molecule type" value="Genomic_DNA"/>
</dbReference>
<evidence type="ECO:0000256" key="3">
    <source>
        <dbReference type="ARBA" id="ARBA00022692"/>
    </source>
</evidence>
<dbReference type="RefSeq" id="WP_013775051.1">
    <property type="nucleotide sequence ID" value="NC_015518.1"/>
</dbReference>
<dbReference type="GeneID" id="10599682"/>
<evidence type="ECO:0000256" key="8">
    <source>
        <dbReference type="SAM" id="Coils"/>
    </source>
</evidence>
<dbReference type="Proteomes" id="UP000008458">
    <property type="component" value="Chromosome"/>
</dbReference>
<dbReference type="OrthoDB" id="44155at2157"/>
<dbReference type="AlphaFoldDB" id="F4B4W9"/>
<evidence type="ECO:0000256" key="6">
    <source>
        <dbReference type="ARBA" id="ARBA00023010"/>
    </source>
</evidence>
<reference evidence="9 10" key="1">
    <citation type="journal article" date="2011" name="Extremophiles">
        <title>Genomic analysis of Acidianus hospitalis W1 a host for studying crenarchaeal virus and plasmid life cycles.</title>
        <authorList>
            <person name="You X.Y."/>
            <person name="Liu C."/>
            <person name="Wang S.Y."/>
            <person name="Jiang C.Y."/>
            <person name="Shah S.A."/>
            <person name="Prangishvili D."/>
            <person name="She Q."/>
            <person name="Liu S.J."/>
            <person name="Garrett R.A."/>
        </authorList>
    </citation>
    <scope>NUCLEOTIDE SEQUENCE [LARGE SCALE GENOMIC DNA]</scope>
    <source>
        <strain evidence="9 10">W1</strain>
    </source>
</reference>
<dbReference type="KEGG" id="aho:Ahos_0242"/>
<reference key="2">
    <citation type="journal article" date="2011" name="Extremophiles">
        <title>Genomic analyses of Acidianus hospitalis W1 a host for studying crenarchaeal virus and plasmid life cycles.</title>
        <authorList>
            <person name="You X.Y."/>
            <person name="Liu C."/>
            <person name="Wang S.Y."/>
            <person name="Jiang C.Y."/>
            <person name="Shah S.A."/>
            <person name="Prangishvili D."/>
            <person name="Liu S.J."/>
            <person name="Garrett R.A."/>
        </authorList>
    </citation>
    <scope>NUCLEOTIDE SEQUENCE</scope>
    <source>
        <strain>W1</strain>
    </source>
</reference>
<accession>F4B4W9</accession>
<keyword evidence="2" id="KW-0813">Transport</keyword>
<comment type="subcellular location">
    <subcellularLocation>
        <location evidence="1">Membrane</location>
        <topology evidence="1">Single-pass membrane protein</topology>
    </subcellularLocation>
</comment>
<feature type="coiled-coil region" evidence="8">
    <location>
        <begin position="81"/>
        <end position="108"/>
    </location>
</feature>
<dbReference type="eggNOG" id="arCOG05911">
    <property type="taxonomic scope" value="Archaea"/>
</dbReference>
<organism evidence="9 10">
    <name type="scientific">Acidianus hospitalis (strain W1)</name>
    <dbReference type="NCBI Taxonomy" id="933801"/>
    <lineage>
        <taxon>Archaea</taxon>
        <taxon>Thermoproteota</taxon>
        <taxon>Thermoprotei</taxon>
        <taxon>Sulfolobales</taxon>
        <taxon>Sulfolobaceae</taxon>
        <taxon>Acidianus</taxon>
    </lineage>
</organism>
<evidence type="ECO:0000256" key="1">
    <source>
        <dbReference type="ARBA" id="ARBA00004167"/>
    </source>
</evidence>
<keyword evidence="7" id="KW-0472">Membrane</keyword>
<name>F4B4W9_ACIHW</name>
<dbReference type="STRING" id="933801.Ahos_0242"/>
<dbReference type="HOGENOM" id="CLU_169419_0_0_2"/>